<accession>A0A316TZL9</accession>
<feature type="compositionally biased region" description="Basic residues" evidence="1">
    <location>
        <begin position="11"/>
        <end position="29"/>
    </location>
</feature>
<gene>
    <name evidence="2" type="ORF">DDZ15_13645</name>
</gene>
<comment type="caution">
    <text evidence="2">The sequence shown here is derived from an EMBL/GenBank/DDBJ whole genome shotgun (WGS) entry which is preliminary data.</text>
</comment>
<evidence type="ECO:0000256" key="1">
    <source>
        <dbReference type="SAM" id="MobiDB-lite"/>
    </source>
</evidence>
<name>A0A316TZL9_9BACT</name>
<evidence type="ECO:0000313" key="3">
    <source>
        <dbReference type="Proteomes" id="UP000245533"/>
    </source>
</evidence>
<keyword evidence="3" id="KW-1185">Reference proteome</keyword>
<dbReference type="AlphaFoldDB" id="A0A316TZL9"/>
<feature type="compositionally biased region" description="Low complexity" evidence="1">
    <location>
        <begin position="1"/>
        <end position="10"/>
    </location>
</feature>
<sequence>MSKARTNTAKKTTKKKTASSKKPTPKKKPMAVQAREILTPLIKKGDKTRKELKNVLIKKGITEATANVILSDSKNPKYNKFEKLVQEDKEGKYSFK</sequence>
<organism evidence="2 3">
    <name type="scientific">Rhodohalobacter mucosus</name>
    <dbReference type="NCBI Taxonomy" id="2079485"/>
    <lineage>
        <taxon>Bacteria</taxon>
        <taxon>Pseudomonadati</taxon>
        <taxon>Balneolota</taxon>
        <taxon>Balneolia</taxon>
        <taxon>Balneolales</taxon>
        <taxon>Balneolaceae</taxon>
        <taxon>Rhodohalobacter</taxon>
    </lineage>
</organism>
<dbReference type="EMBL" id="QGGB01000009">
    <property type="protein sequence ID" value="PWN05636.1"/>
    <property type="molecule type" value="Genomic_DNA"/>
</dbReference>
<feature type="region of interest" description="Disordered" evidence="1">
    <location>
        <begin position="1"/>
        <end position="33"/>
    </location>
</feature>
<evidence type="ECO:0000313" key="2">
    <source>
        <dbReference type="EMBL" id="PWN05636.1"/>
    </source>
</evidence>
<reference evidence="2 3" key="1">
    <citation type="submission" date="2018-05" db="EMBL/GenBank/DDBJ databases">
        <title>Rhodohalobacter halophilus gen. nov., sp. nov., a moderately halophilic member of the family Balneolaceae.</title>
        <authorList>
            <person name="Liu Z.-W."/>
        </authorList>
    </citation>
    <scope>NUCLEOTIDE SEQUENCE [LARGE SCALE GENOMIC DNA]</scope>
    <source>
        <strain evidence="2 3">8A47</strain>
    </source>
</reference>
<proteinExistence type="predicted"/>
<dbReference type="RefSeq" id="WP_109647664.1">
    <property type="nucleotide sequence ID" value="NZ_QGGB01000009.1"/>
</dbReference>
<protein>
    <submittedName>
        <fullName evidence="2">Uncharacterized protein</fullName>
    </submittedName>
</protein>
<dbReference type="Proteomes" id="UP000245533">
    <property type="component" value="Unassembled WGS sequence"/>
</dbReference>